<name>N1J6Q8_BLUG1</name>
<evidence type="ECO:0000313" key="4">
    <source>
        <dbReference type="EMBL" id="CCU75840.1"/>
    </source>
</evidence>
<dbReference type="GO" id="GO:0016035">
    <property type="term" value="C:zeta DNA polymerase complex"/>
    <property type="evidence" value="ECO:0007669"/>
    <property type="project" value="TreeGrafter"/>
</dbReference>
<dbReference type="Gene3D" id="3.30.900.10">
    <property type="entry name" value="HORMA domain"/>
    <property type="match status" value="1"/>
</dbReference>
<dbReference type="AlphaFoldDB" id="N1J6Q8"/>
<dbReference type="PANTHER" id="PTHR11842">
    <property type="entry name" value="MITOTIC SPINDLE ASSEMBLY CHECKPOINT PROTEIN MAD2"/>
    <property type="match status" value="1"/>
</dbReference>
<dbReference type="InParanoid" id="N1J6Q8"/>
<dbReference type="SUPFAM" id="SSF56019">
    <property type="entry name" value="The spindle assembly checkpoint protein mad2"/>
    <property type="match status" value="1"/>
</dbReference>
<dbReference type="PANTHER" id="PTHR11842:SF10">
    <property type="entry name" value="MITOTIC SPINDLE ASSEMBLY CHECKPOINT PROTEIN MAD2B"/>
    <property type="match status" value="1"/>
</dbReference>
<evidence type="ECO:0000256" key="1">
    <source>
        <dbReference type="ARBA" id="ARBA00010348"/>
    </source>
</evidence>
<dbReference type="InterPro" id="IPR036570">
    <property type="entry name" value="HORMA_dom_sf"/>
</dbReference>
<sequence>MWLIINCIVENQKIINHSMAANAPPLLTTSLSLTQTLTSFLTVAFHSILYQRAIYPSSTFILTRAYNFPVRQSRHPLVCRWINDTITHLTPMVLAGSVENVVFVIFNEQAEVMERIIFSLERFPIVHPNDAYVEFAARAIGDVHEDQKTLMRGVPQVDVDEQLRATIRMLDYACSRLSPLPDNCSYTVALELRDKAEPPIGNPQPWIPSEPSLQTGSQHQSQTIGHDLGGVRSVPVRLVEAGEFILDTWIEEGKSKIRKNSSP</sequence>
<feature type="region of interest" description="Disordered" evidence="2">
    <location>
        <begin position="199"/>
        <end position="227"/>
    </location>
</feature>
<dbReference type="Pfam" id="PF02301">
    <property type="entry name" value="HORMA"/>
    <property type="match status" value="1"/>
</dbReference>
<feature type="compositionally biased region" description="Polar residues" evidence="2">
    <location>
        <begin position="211"/>
        <end position="224"/>
    </location>
</feature>
<dbReference type="eggNOG" id="KOG3186">
    <property type="taxonomic scope" value="Eukaryota"/>
</dbReference>
<evidence type="ECO:0000256" key="2">
    <source>
        <dbReference type="SAM" id="MobiDB-lite"/>
    </source>
</evidence>
<comment type="similarity">
    <text evidence="1">Belongs to the MAD2 family.</text>
</comment>
<dbReference type="STRING" id="546991.N1J6Q8"/>
<dbReference type="PROSITE" id="PS50815">
    <property type="entry name" value="HORMA"/>
    <property type="match status" value="1"/>
</dbReference>
<gene>
    <name evidence="4" type="ORF">BGHDH14_bgh02197</name>
</gene>
<dbReference type="InterPro" id="IPR003511">
    <property type="entry name" value="HORMA_dom"/>
</dbReference>
<evidence type="ECO:0000259" key="3">
    <source>
        <dbReference type="PROSITE" id="PS50815"/>
    </source>
</evidence>
<dbReference type="Proteomes" id="UP000015441">
    <property type="component" value="Unassembled WGS sequence"/>
</dbReference>
<dbReference type="HOGENOM" id="CLU_050394_1_1_1"/>
<dbReference type="EMBL" id="CAUH01001736">
    <property type="protein sequence ID" value="CCU75840.1"/>
    <property type="molecule type" value="Genomic_DNA"/>
</dbReference>
<evidence type="ECO:0000313" key="5">
    <source>
        <dbReference type="Proteomes" id="UP000015441"/>
    </source>
</evidence>
<dbReference type="OrthoDB" id="21254at2759"/>
<reference evidence="4 5" key="1">
    <citation type="journal article" date="2010" name="Science">
        <title>Genome expansion and gene loss in powdery mildew fungi reveal tradeoffs in extreme parasitism.</title>
        <authorList>
            <person name="Spanu P.D."/>
            <person name="Abbott J.C."/>
            <person name="Amselem J."/>
            <person name="Burgis T.A."/>
            <person name="Soanes D.M."/>
            <person name="Stueber K."/>
            <person name="Ver Loren van Themaat E."/>
            <person name="Brown J.K.M."/>
            <person name="Butcher S.A."/>
            <person name="Gurr S.J."/>
            <person name="Lebrun M.-H."/>
            <person name="Ridout C.J."/>
            <person name="Schulze-Lefert P."/>
            <person name="Talbot N.J."/>
            <person name="Ahmadinejad N."/>
            <person name="Ametz C."/>
            <person name="Barton G.R."/>
            <person name="Benjdia M."/>
            <person name="Bidzinski P."/>
            <person name="Bindschedler L.V."/>
            <person name="Both M."/>
            <person name="Brewer M.T."/>
            <person name="Cadle-Davidson L."/>
            <person name="Cadle-Davidson M.M."/>
            <person name="Collemare J."/>
            <person name="Cramer R."/>
            <person name="Frenkel O."/>
            <person name="Godfrey D."/>
            <person name="Harriman J."/>
            <person name="Hoede C."/>
            <person name="King B.C."/>
            <person name="Klages S."/>
            <person name="Kleemann J."/>
            <person name="Knoll D."/>
            <person name="Koti P.S."/>
            <person name="Kreplak J."/>
            <person name="Lopez-Ruiz F.J."/>
            <person name="Lu X."/>
            <person name="Maekawa T."/>
            <person name="Mahanil S."/>
            <person name="Micali C."/>
            <person name="Milgroom M.G."/>
            <person name="Montana G."/>
            <person name="Noir S."/>
            <person name="O'Connell R.J."/>
            <person name="Oberhaensli S."/>
            <person name="Parlange F."/>
            <person name="Pedersen C."/>
            <person name="Quesneville H."/>
            <person name="Reinhardt R."/>
            <person name="Rott M."/>
            <person name="Sacristan S."/>
            <person name="Schmidt S.M."/>
            <person name="Schoen M."/>
            <person name="Skamnioti P."/>
            <person name="Sommer H."/>
            <person name="Stephens A."/>
            <person name="Takahara H."/>
            <person name="Thordal-Christensen H."/>
            <person name="Vigouroux M."/>
            <person name="Wessling R."/>
            <person name="Wicker T."/>
            <person name="Panstruga R."/>
        </authorList>
    </citation>
    <scope>NUCLEOTIDE SEQUENCE [LARGE SCALE GENOMIC DNA]</scope>
    <source>
        <strain evidence="4">DH14</strain>
    </source>
</reference>
<keyword evidence="5" id="KW-1185">Reference proteome</keyword>
<proteinExistence type="inferred from homology"/>
<feature type="domain" description="HORMA" evidence="3">
    <location>
        <begin position="31"/>
        <end position="243"/>
    </location>
</feature>
<protein>
    <submittedName>
        <fullName evidence="4">HORMA domain containing protein</fullName>
    </submittedName>
</protein>
<organism evidence="4 5">
    <name type="scientific">Blumeria graminis f. sp. hordei (strain DH14)</name>
    <name type="common">Barley powdery mildew</name>
    <name type="synonym">Oidium monilioides f. sp. hordei</name>
    <dbReference type="NCBI Taxonomy" id="546991"/>
    <lineage>
        <taxon>Eukaryota</taxon>
        <taxon>Fungi</taxon>
        <taxon>Dikarya</taxon>
        <taxon>Ascomycota</taxon>
        <taxon>Pezizomycotina</taxon>
        <taxon>Leotiomycetes</taxon>
        <taxon>Erysiphales</taxon>
        <taxon>Erysiphaceae</taxon>
        <taxon>Blumeria</taxon>
        <taxon>Blumeria hordei</taxon>
    </lineage>
</organism>
<comment type="caution">
    <text evidence="4">The sequence shown here is derived from an EMBL/GenBank/DDBJ whole genome shotgun (WGS) entry which is preliminary data.</text>
</comment>
<accession>N1J6Q8</accession>
<dbReference type="InterPro" id="IPR045091">
    <property type="entry name" value="Mad2-like"/>
</dbReference>